<evidence type="ECO:0000313" key="1">
    <source>
        <dbReference type="EMBL" id="CAH2058386.1"/>
    </source>
</evidence>
<dbReference type="EMBL" id="OW152837">
    <property type="protein sequence ID" value="CAH2058386.1"/>
    <property type="molecule type" value="Genomic_DNA"/>
</dbReference>
<name>A0ABN8IIU7_9NEOP</name>
<protein>
    <submittedName>
        <fullName evidence="1">Uncharacterized protein</fullName>
    </submittedName>
</protein>
<organism evidence="1 2">
    <name type="scientific">Iphiclides podalirius</name>
    <name type="common">scarce swallowtail</name>
    <dbReference type="NCBI Taxonomy" id="110791"/>
    <lineage>
        <taxon>Eukaryota</taxon>
        <taxon>Metazoa</taxon>
        <taxon>Ecdysozoa</taxon>
        <taxon>Arthropoda</taxon>
        <taxon>Hexapoda</taxon>
        <taxon>Insecta</taxon>
        <taxon>Pterygota</taxon>
        <taxon>Neoptera</taxon>
        <taxon>Endopterygota</taxon>
        <taxon>Lepidoptera</taxon>
        <taxon>Glossata</taxon>
        <taxon>Ditrysia</taxon>
        <taxon>Papilionoidea</taxon>
        <taxon>Papilionidae</taxon>
        <taxon>Papilioninae</taxon>
        <taxon>Iphiclides</taxon>
    </lineage>
</organism>
<dbReference type="Proteomes" id="UP000837857">
    <property type="component" value="Chromosome 25"/>
</dbReference>
<gene>
    <name evidence="1" type="ORF">IPOD504_LOCUS10568</name>
</gene>
<keyword evidence="2" id="KW-1185">Reference proteome</keyword>
<reference evidence="1" key="1">
    <citation type="submission" date="2022-03" db="EMBL/GenBank/DDBJ databases">
        <authorList>
            <person name="Martin H S."/>
        </authorList>
    </citation>
    <scope>NUCLEOTIDE SEQUENCE</scope>
</reference>
<accession>A0ABN8IIU7</accession>
<evidence type="ECO:0000313" key="2">
    <source>
        <dbReference type="Proteomes" id="UP000837857"/>
    </source>
</evidence>
<proteinExistence type="predicted"/>
<feature type="non-terminal residue" evidence="1">
    <location>
        <position position="106"/>
    </location>
</feature>
<sequence>MEERGFSSTSLEASFRCEGPYRFIVYARLASSNQRAQRRRFKNYTATVATNLSVKAWLLEPFAAASNRCGNRQRTQLQSRLGRIRDLGTLEQTFAEDWSIYNGGCG</sequence>